<keyword evidence="4 11" id="KW-0690">Ribosome biogenesis</keyword>
<proteinExistence type="inferred from homology"/>
<feature type="region of interest" description="Disordered" evidence="12">
    <location>
        <begin position="288"/>
        <end position="331"/>
    </location>
</feature>
<sequence>MSETKDINTAETQPVVNKNKRFRKEKPWDTDDIDHWKIDQFLPEHASGTFLEESSFVVLFPKYREAYLRDIWPHLTALLEKNGISCVLDLIEGCMTVKTTRKTFDPAMILKSRDLLKLLSRSVPFNQASKILQDDMACDILKIGGITRNKERFVKRRQRLIGPNGNTLKALELLTGCYIMVQGNTVSCMGPFAGLKKLRAIILDCMKNVHPIYHIKELMIKRELEKDDKLKSENWDRFLPKFRKKQAPLKKKVKTVKEYNPFPPEQPKRKIDLEIESGEYFLRPEQKQAQELEKKKQNEFEAAKKKQEKRNKQFEAPEEVGSSVKKAKVEDAPEISKLKEKFLNQAKNKVKKEGKEKKGLSASDYISNKSK</sequence>
<dbReference type="Pfam" id="PF17903">
    <property type="entry name" value="KH_KRR1_1st"/>
    <property type="match status" value="1"/>
</dbReference>
<dbReference type="PIRSF" id="PIRSF006515">
    <property type="entry name" value="KRR1"/>
    <property type="match status" value="1"/>
</dbReference>
<comment type="similarity">
    <text evidence="2 11">Belongs to the KRR1 family.</text>
</comment>
<evidence type="ECO:0000256" key="12">
    <source>
        <dbReference type="SAM" id="MobiDB-lite"/>
    </source>
</evidence>
<evidence type="ECO:0000256" key="1">
    <source>
        <dbReference type="ARBA" id="ARBA00004604"/>
    </source>
</evidence>
<gene>
    <name evidence="14" type="ORF">CONCODRAFT_80659</name>
</gene>
<dbReference type="SMART" id="SM00322">
    <property type="entry name" value="KH"/>
    <property type="match status" value="1"/>
</dbReference>
<dbReference type="AlphaFoldDB" id="A0A137NSZ4"/>
<evidence type="ECO:0000256" key="11">
    <source>
        <dbReference type="PIRNR" id="PIRNR006515"/>
    </source>
</evidence>
<dbReference type="STRING" id="796925.A0A137NSZ4"/>
<dbReference type="PANTHER" id="PTHR12581:SF0">
    <property type="entry name" value="KRR1 SMALL SUBUNIT PROCESSOME COMPONENT HOMOLOG"/>
    <property type="match status" value="1"/>
</dbReference>
<dbReference type="GO" id="GO:0000447">
    <property type="term" value="P:endonucleolytic cleavage in ITS1 to separate SSU-rRNA from 5.8S rRNA and LSU-rRNA from tricistronic rRNA transcript (SSU-rRNA, 5.8S rRNA, LSU-rRNA)"/>
    <property type="evidence" value="ECO:0007669"/>
    <property type="project" value="EnsemblFungi"/>
</dbReference>
<dbReference type="FunFam" id="3.30.1370.10:FF:000014">
    <property type="entry name" value="KRR1 small subunit processome component"/>
    <property type="match status" value="1"/>
</dbReference>
<keyword evidence="5 11" id="KW-0698">rRNA processing</keyword>
<dbReference type="InterPro" id="IPR048549">
    <property type="entry name" value="KRR1-like_KH2_euk"/>
</dbReference>
<dbReference type="GO" id="GO:0030688">
    <property type="term" value="C:preribosome, small subunit precursor"/>
    <property type="evidence" value="ECO:0007669"/>
    <property type="project" value="EnsemblFungi"/>
</dbReference>
<dbReference type="CDD" id="cd22393">
    <property type="entry name" value="KH-I_KRR1_rpt1"/>
    <property type="match status" value="1"/>
</dbReference>
<dbReference type="OrthoDB" id="441223at2759"/>
<evidence type="ECO:0000313" key="14">
    <source>
        <dbReference type="EMBL" id="KXN65883.1"/>
    </source>
</evidence>
<feature type="region of interest" description="Disordered" evidence="12">
    <location>
        <begin position="1"/>
        <end position="21"/>
    </location>
</feature>
<evidence type="ECO:0000256" key="6">
    <source>
        <dbReference type="ARBA" id="ARBA00022884"/>
    </source>
</evidence>
<dbReference type="OMA" id="TPDIDKW"/>
<evidence type="ECO:0000259" key="13">
    <source>
        <dbReference type="SMART" id="SM00322"/>
    </source>
</evidence>
<dbReference type="Gene3D" id="3.30.1370.10">
    <property type="entry name" value="K Homology domain, type 1"/>
    <property type="match status" value="2"/>
</dbReference>
<dbReference type="InterPro" id="IPR041174">
    <property type="entry name" value="KRR1-like_KH1"/>
</dbReference>
<feature type="region of interest" description="Disordered" evidence="12">
    <location>
        <begin position="348"/>
        <end position="371"/>
    </location>
</feature>
<reference evidence="14 15" key="1">
    <citation type="journal article" date="2015" name="Genome Biol. Evol.">
        <title>Phylogenomic analyses indicate that early fungi evolved digesting cell walls of algal ancestors of land plants.</title>
        <authorList>
            <person name="Chang Y."/>
            <person name="Wang S."/>
            <person name="Sekimoto S."/>
            <person name="Aerts A.L."/>
            <person name="Choi C."/>
            <person name="Clum A."/>
            <person name="LaButti K.M."/>
            <person name="Lindquist E.A."/>
            <person name="Yee Ngan C."/>
            <person name="Ohm R.A."/>
            <person name="Salamov A.A."/>
            <person name="Grigoriev I.V."/>
            <person name="Spatafora J.W."/>
            <person name="Berbee M.L."/>
        </authorList>
    </citation>
    <scope>NUCLEOTIDE SEQUENCE [LARGE SCALE GENOMIC DNA]</scope>
    <source>
        <strain evidence="14 15">NRRL 28638</strain>
    </source>
</reference>
<dbReference type="Proteomes" id="UP000070444">
    <property type="component" value="Unassembled WGS sequence"/>
</dbReference>
<evidence type="ECO:0000313" key="15">
    <source>
        <dbReference type="Proteomes" id="UP000070444"/>
    </source>
</evidence>
<feature type="domain" description="K Homology" evidence="13">
    <location>
        <begin position="137"/>
        <end position="207"/>
    </location>
</feature>
<dbReference type="GO" id="GO:0032040">
    <property type="term" value="C:small-subunit processome"/>
    <property type="evidence" value="ECO:0007669"/>
    <property type="project" value="EnsemblFungi"/>
</dbReference>
<name>A0A137NSZ4_CONC2</name>
<keyword evidence="7 11" id="KW-0539">Nucleus</keyword>
<evidence type="ECO:0000256" key="10">
    <source>
        <dbReference type="ARBA" id="ARBA00025908"/>
    </source>
</evidence>
<keyword evidence="15" id="KW-1185">Reference proteome</keyword>
<dbReference type="InterPro" id="IPR024166">
    <property type="entry name" value="rRNA_assembly_KRR1"/>
</dbReference>
<dbReference type="GO" id="GO:0003723">
    <property type="term" value="F:RNA binding"/>
    <property type="evidence" value="ECO:0007669"/>
    <property type="project" value="UniProtKB-KW"/>
</dbReference>
<comment type="subunit">
    <text evidence="10">Component of the ribosomal small subunit (SSU) processome composed of at least 40 protein subunits and snoRNA U3. Interacts with snoRNA U3. Interacts with MPP10, KRI1 and with ribosomal proteins RPS1A, RPS4A, RPS4B, RPS8A, RPS8B, RPS11A, RPS11B, RPS13, RPS24, RPS25, RPL4A, RPL7B, RPL8, RPL23, RPL25 and RPL28.</text>
</comment>
<dbReference type="Pfam" id="PF21800">
    <property type="entry name" value="KH_KRR1_2nd"/>
    <property type="match status" value="1"/>
</dbReference>
<dbReference type="InterPro" id="IPR048550">
    <property type="entry name" value="KRR1-like_KH1_euk"/>
</dbReference>
<accession>A0A137NSZ4</accession>
<keyword evidence="6 11" id="KW-0694">RNA-binding</keyword>
<organism evidence="14 15">
    <name type="scientific">Conidiobolus coronatus (strain ATCC 28846 / CBS 209.66 / NRRL 28638)</name>
    <name type="common">Delacroixia coronata</name>
    <dbReference type="NCBI Taxonomy" id="796925"/>
    <lineage>
        <taxon>Eukaryota</taxon>
        <taxon>Fungi</taxon>
        <taxon>Fungi incertae sedis</taxon>
        <taxon>Zoopagomycota</taxon>
        <taxon>Entomophthoromycotina</taxon>
        <taxon>Entomophthoromycetes</taxon>
        <taxon>Entomophthorales</taxon>
        <taxon>Ancylistaceae</taxon>
        <taxon>Conidiobolus</taxon>
    </lineage>
</organism>
<evidence type="ECO:0000256" key="4">
    <source>
        <dbReference type="ARBA" id="ARBA00022517"/>
    </source>
</evidence>
<dbReference type="InterPro" id="IPR048548">
    <property type="entry name" value="KRR1-like_KH2"/>
</dbReference>
<dbReference type="SUPFAM" id="SSF54791">
    <property type="entry name" value="Eukaryotic type KH-domain (KH-domain type I)"/>
    <property type="match status" value="1"/>
</dbReference>
<comment type="function">
    <text evidence="9">Required for 40S ribosome biogenesis. Involved in nucleolar processing of pre-18S ribosomal RNA and ribosome assembly. Essential for vegetative growth.</text>
</comment>
<evidence type="ECO:0000256" key="9">
    <source>
        <dbReference type="ARBA" id="ARBA00024668"/>
    </source>
</evidence>
<protein>
    <recommendedName>
        <fullName evidence="3 11">KRR1 small subunit processome component</fullName>
    </recommendedName>
    <alternativeName>
        <fullName evidence="11">KRR-R motif-containing protein 1</fullName>
    </alternativeName>
</protein>
<evidence type="ECO:0000256" key="5">
    <source>
        <dbReference type="ARBA" id="ARBA00022552"/>
    </source>
</evidence>
<comment type="subcellular location">
    <subcellularLocation>
        <location evidence="1 11">Nucleus</location>
        <location evidence="1 11">Nucleolus</location>
    </subcellularLocation>
</comment>
<dbReference type="InterPro" id="IPR004087">
    <property type="entry name" value="KH_dom"/>
</dbReference>
<dbReference type="FunFam" id="3.30.1370.10:FF:000011">
    <property type="entry name" value="KRR1 small subunit processome component"/>
    <property type="match status" value="1"/>
</dbReference>
<evidence type="ECO:0000256" key="7">
    <source>
        <dbReference type="ARBA" id="ARBA00023242"/>
    </source>
</evidence>
<evidence type="ECO:0000256" key="2">
    <source>
        <dbReference type="ARBA" id="ARBA00009344"/>
    </source>
</evidence>
<dbReference type="CDD" id="cd22394">
    <property type="entry name" value="KH-I_KRR1_rpt2"/>
    <property type="match status" value="1"/>
</dbReference>
<evidence type="ECO:0000256" key="3">
    <source>
        <dbReference type="ARBA" id="ARBA00017405"/>
    </source>
</evidence>
<feature type="compositionally biased region" description="Basic and acidic residues" evidence="12">
    <location>
        <begin position="288"/>
        <end position="315"/>
    </location>
</feature>
<dbReference type="InterPro" id="IPR036612">
    <property type="entry name" value="KH_dom_type_1_sf"/>
</dbReference>
<dbReference type="EMBL" id="KQ964801">
    <property type="protein sequence ID" value="KXN65883.1"/>
    <property type="molecule type" value="Genomic_DNA"/>
</dbReference>
<evidence type="ECO:0000256" key="8">
    <source>
        <dbReference type="ARBA" id="ARBA00023274"/>
    </source>
</evidence>
<keyword evidence="8 11" id="KW-0687">Ribonucleoprotein</keyword>
<dbReference type="PANTHER" id="PTHR12581">
    <property type="entry name" value="HIV-1 REV BINDING PROTEIN 2, 3"/>
    <property type="match status" value="1"/>
</dbReference>